<gene>
    <name evidence="2" type="ORF">SAMN05216175_1136</name>
</gene>
<name>A0A1I2UMV0_9GAMM</name>
<keyword evidence="1" id="KW-0175">Coiled coil</keyword>
<dbReference type="STRING" id="1045558.SAMN05216175_1136"/>
<evidence type="ECO:0000313" key="2">
    <source>
        <dbReference type="EMBL" id="SFG76091.1"/>
    </source>
</evidence>
<dbReference type="EMBL" id="FOOU01000013">
    <property type="protein sequence ID" value="SFG76091.1"/>
    <property type="molecule type" value="Genomic_DNA"/>
</dbReference>
<dbReference type="OrthoDB" id="5616525at2"/>
<feature type="coiled-coil region" evidence="1">
    <location>
        <begin position="45"/>
        <end position="72"/>
    </location>
</feature>
<dbReference type="RefSeq" id="WP_090729320.1">
    <property type="nucleotide sequence ID" value="NZ_FOOU01000013.1"/>
</dbReference>
<sequence>MSQKQTQHSHNVVEAFKGKLTAELRSQIGESKFSDLELIVESAISTAVLEELEKAADRVERLSHEIRNFAEHYDA</sequence>
<keyword evidence="3" id="KW-1185">Reference proteome</keyword>
<evidence type="ECO:0000256" key="1">
    <source>
        <dbReference type="SAM" id="Coils"/>
    </source>
</evidence>
<proteinExistence type="predicted"/>
<organism evidence="2 3">
    <name type="scientific">Neptunomonas qingdaonensis</name>
    <dbReference type="NCBI Taxonomy" id="1045558"/>
    <lineage>
        <taxon>Bacteria</taxon>
        <taxon>Pseudomonadati</taxon>
        <taxon>Pseudomonadota</taxon>
        <taxon>Gammaproteobacteria</taxon>
        <taxon>Oceanospirillales</taxon>
        <taxon>Oceanospirillaceae</taxon>
        <taxon>Neptunomonas</taxon>
    </lineage>
</organism>
<protein>
    <submittedName>
        <fullName evidence="2">Uncharacterized protein</fullName>
    </submittedName>
</protein>
<dbReference type="Proteomes" id="UP000198623">
    <property type="component" value="Unassembled WGS sequence"/>
</dbReference>
<evidence type="ECO:0000313" key="3">
    <source>
        <dbReference type="Proteomes" id="UP000198623"/>
    </source>
</evidence>
<accession>A0A1I2UMV0</accession>
<reference evidence="3" key="1">
    <citation type="submission" date="2016-10" db="EMBL/GenBank/DDBJ databases">
        <authorList>
            <person name="Varghese N."/>
            <person name="Submissions S."/>
        </authorList>
    </citation>
    <scope>NUCLEOTIDE SEQUENCE [LARGE SCALE GENOMIC DNA]</scope>
    <source>
        <strain evidence="3">CGMCC 1.10971</strain>
    </source>
</reference>
<dbReference type="AlphaFoldDB" id="A0A1I2UMV0"/>